<feature type="region of interest" description="Disordered" evidence="5">
    <location>
        <begin position="488"/>
        <end position="523"/>
    </location>
</feature>
<keyword evidence="4" id="KW-0539">Nucleus</keyword>
<dbReference type="Pfam" id="PF23467">
    <property type="entry name" value="WWE_5"/>
    <property type="match status" value="1"/>
</dbReference>
<dbReference type="PANTHER" id="PTHR32263:SF5">
    <property type="entry name" value="INACTIVE POLY [ADP-RIBOSE] POLYMERASE SRO1-RELATED"/>
    <property type="match status" value="1"/>
</dbReference>
<gene>
    <name evidence="9" type="ORF">SSX86_004352</name>
</gene>
<proteinExistence type="predicted"/>
<evidence type="ECO:0000256" key="4">
    <source>
        <dbReference type="ARBA" id="ARBA00023242"/>
    </source>
</evidence>
<evidence type="ECO:0000313" key="10">
    <source>
        <dbReference type="Proteomes" id="UP001408789"/>
    </source>
</evidence>
<evidence type="ECO:0000259" key="8">
    <source>
        <dbReference type="PROSITE" id="PS51879"/>
    </source>
</evidence>
<protein>
    <recommendedName>
        <fullName evidence="11">Poly [ADP-ribose] polymerase</fullName>
    </recommendedName>
</protein>
<dbReference type="PROSITE" id="PS50918">
    <property type="entry name" value="WWE"/>
    <property type="match status" value="1"/>
</dbReference>
<feature type="domain" description="WWE" evidence="6">
    <location>
        <begin position="67"/>
        <end position="144"/>
    </location>
</feature>
<evidence type="ECO:0000256" key="1">
    <source>
        <dbReference type="ARBA" id="ARBA00004123"/>
    </source>
</evidence>
<keyword evidence="10" id="KW-1185">Reference proteome</keyword>
<organism evidence="9 10">
    <name type="scientific">Deinandra increscens subsp. villosa</name>
    <dbReference type="NCBI Taxonomy" id="3103831"/>
    <lineage>
        <taxon>Eukaryota</taxon>
        <taxon>Viridiplantae</taxon>
        <taxon>Streptophyta</taxon>
        <taxon>Embryophyta</taxon>
        <taxon>Tracheophyta</taxon>
        <taxon>Spermatophyta</taxon>
        <taxon>Magnoliopsida</taxon>
        <taxon>eudicotyledons</taxon>
        <taxon>Gunneridae</taxon>
        <taxon>Pentapetalae</taxon>
        <taxon>asterids</taxon>
        <taxon>campanulids</taxon>
        <taxon>Asterales</taxon>
        <taxon>Asteraceae</taxon>
        <taxon>Asteroideae</taxon>
        <taxon>Heliantheae alliance</taxon>
        <taxon>Madieae</taxon>
        <taxon>Madiinae</taxon>
        <taxon>Deinandra</taxon>
    </lineage>
</organism>
<dbReference type="Proteomes" id="UP001408789">
    <property type="component" value="Unassembled WGS sequence"/>
</dbReference>
<dbReference type="InterPro" id="IPR044964">
    <property type="entry name" value="RCD1/SRO1-5"/>
</dbReference>
<dbReference type="InterPro" id="IPR012317">
    <property type="entry name" value="Poly(ADP-ribose)pol_cat_dom"/>
</dbReference>
<dbReference type="GO" id="GO:0005634">
    <property type="term" value="C:nucleus"/>
    <property type="evidence" value="ECO:0007669"/>
    <property type="project" value="UniProtKB-SubCell"/>
</dbReference>
<dbReference type="PANTHER" id="PTHR32263">
    <property type="entry name" value="INACTIVE POLY [ADP-RIBOSE] POLYMERASE SRO4-RELATED"/>
    <property type="match status" value="1"/>
</dbReference>
<evidence type="ECO:0000259" key="6">
    <source>
        <dbReference type="PROSITE" id="PS50918"/>
    </source>
</evidence>
<dbReference type="PROSITE" id="PS51879">
    <property type="entry name" value="RST"/>
    <property type="match status" value="1"/>
</dbReference>
<feature type="domain" description="RST" evidence="8">
    <location>
        <begin position="521"/>
        <end position="591"/>
    </location>
</feature>
<dbReference type="InterPro" id="IPR022003">
    <property type="entry name" value="RST"/>
</dbReference>
<dbReference type="SUPFAM" id="SSF56399">
    <property type="entry name" value="ADP-ribosylation"/>
    <property type="match status" value="1"/>
</dbReference>
<feature type="domain" description="PARP catalytic" evidence="7">
    <location>
        <begin position="224"/>
        <end position="453"/>
    </location>
</feature>
<comment type="subcellular location">
    <subcellularLocation>
        <location evidence="1">Nucleus</location>
    </subcellularLocation>
</comment>
<reference evidence="9 10" key="1">
    <citation type="submission" date="2024-04" db="EMBL/GenBank/DDBJ databases">
        <title>The reference genome of an endangered Asteraceae, Deinandra increscens subsp. villosa, native to the Central Coast of California.</title>
        <authorList>
            <person name="Guilliams M."/>
            <person name="Hasenstab-Lehman K."/>
            <person name="Meyer R."/>
            <person name="Mcevoy S."/>
        </authorList>
    </citation>
    <scope>NUCLEOTIDE SEQUENCE [LARGE SCALE GENOMIC DNA]</scope>
    <source>
        <tissue evidence="9">Leaf</tissue>
    </source>
</reference>
<evidence type="ECO:0000256" key="3">
    <source>
        <dbReference type="ARBA" id="ARBA00023016"/>
    </source>
</evidence>
<dbReference type="Gene3D" id="3.90.228.10">
    <property type="match status" value="1"/>
</dbReference>
<evidence type="ECO:0000259" key="7">
    <source>
        <dbReference type="PROSITE" id="PS51059"/>
    </source>
</evidence>
<dbReference type="PROSITE" id="PS51059">
    <property type="entry name" value="PARP_CATALYTIC"/>
    <property type="match status" value="1"/>
</dbReference>
<dbReference type="AlphaFoldDB" id="A0AAP0DNV4"/>
<evidence type="ECO:0000256" key="2">
    <source>
        <dbReference type="ARBA" id="ARBA00022473"/>
    </source>
</evidence>
<comment type="caution">
    <text evidence="9">The sequence shown here is derived from an EMBL/GenBank/DDBJ whole genome shotgun (WGS) entry which is preliminary data.</text>
</comment>
<keyword evidence="2" id="KW-0217">Developmental protein</keyword>
<keyword evidence="3" id="KW-0346">Stress response</keyword>
<name>A0AAP0DNV4_9ASTR</name>
<dbReference type="Pfam" id="PF12174">
    <property type="entry name" value="RST"/>
    <property type="match status" value="1"/>
</dbReference>
<evidence type="ECO:0000313" key="9">
    <source>
        <dbReference type="EMBL" id="KAK9076022.1"/>
    </source>
</evidence>
<evidence type="ECO:0008006" key="11">
    <source>
        <dbReference type="Google" id="ProtNLM"/>
    </source>
</evidence>
<dbReference type="GO" id="GO:0003950">
    <property type="term" value="F:NAD+ poly-ADP-ribosyltransferase activity"/>
    <property type="evidence" value="ECO:0007669"/>
    <property type="project" value="InterPro"/>
</dbReference>
<sequence length="591" mass="65758">MASRCVKMSDSGSRIIVTPKRKRISQILRASNRALAVRPSPVLNQTGKRKRDESCKSKCSTSSRRTLLKNYSNFMKSGVPQHLLFSQDGQWNNFSQDVVDLVKEDFLAKKSAIEVKFNGRHLMLDILHMTEVDMTTGLQKPIAWIDDTGSCFFPESYTSYESHQCNKSEALNDLELLELESSMTPEIKLHVEIELNGLSNNNLEECMDESNVPESNIKRVKVDHNLNDSCKQLDTTADQFVEKIHQSDEDASLPFCKPLNPETVRNMFIMGINPALKVDIVDVKKITGDIMESKLELFQKQVEITQKRRGNANVKYAWFASSTDANSSTVVYGLGHGGPKLGRYGYGVHLIAVDSSYNSATICDIDEKGVRCMLLCRVILGNMELVSPGSKQFYPSDESFDSGVDNLDNPNHYVVWNMNVNTHIYPEYAVNVKTSPIAEGSSSLCLPISNSNFTYFYHHPFDIVITGWKAVGKLIIEGSRVALSTRAMTQDPHGPVQADSSASKAGPVSVEKVSAGSSTSKAPKSPWMAFSKLLEAISDKVDPDDMKLVHILYDSLKGKKTSREEFVKKLRSIVGDQILRSTISSLQSSRA</sequence>
<dbReference type="InterPro" id="IPR057823">
    <property type="entry name" value="WWE_RCD1"/>
</dbReference>
<dbReference type="InterPro" id="IPR004170">
    <property type="entry name" value="WWE_dom"/>
</dbReference>
<accession>A0AAP0DNV4</accession>
<evidence type="ECO:0000256" key="5">
    <source>
        <dbReference type="SAM" id="MobiDB-lite"/>
    </source>
</evidence>
<dbReference type="EMBL" id="JBCNJP010000007">
    <property type="protein sequence ID" value="KAK9076022.1"/>
    <property type="molecule type" value="Genomic_DNA"/>
</dbReference>